<gene>
    <name evidence="2" type="ORF">FPL22_07225</name>
</gene>
<dbReference type="AlphaFoldDB" id="A0A556QR09"/>
<proteinExistence type="predicted"/>
<dbReference type="RefSeq" id="WP_144229421.1">
    <property type="nucleotide sequence ID" value="NZ_CBCRVV010000005.1"/>
</dbReference>
<reference evidence="2 3" key="1">
    <citation type="submission" date="2019-07" db="EMBL/GenBank/DDBJ databases">
        <title>Description of 53C-WASEF.</title>
        <authorList>
            <person name="Pitt A."/>
            <person name="Hahn M.W."/>
        </authorList>
    </citation>
    <scope>NUCLEOTIDE SEQUENCE [LARGE SCALE GENOMIC DNA]</scope>
    <source>
        <strain evidence="2 3">53C-WASEF</strain>
    </source>
</reference>
<keyword evidence="3" id="KW-1185">Reference proteome</keyword>
<dbReference type="EMBL" id="VMBG01000001">
    <property type="protein sequence ID" value="TSJ79078.1"/>
    <property type="molecule type" value="Genomic_DNA"/>
</dbReference>
<dbReference type="Proteomes" id="UP000315648">
    <property type="component" value="Unassembled WGS sequence"/>
</dbReference>
<organism evidence="2 3">
    <name type="scientific">Rariglobus hedericola</name>
    <dbReference type="NCBI Taxonomy" id="2597822"/>
    <lineage>
        <taxon>Bacteria</taxon>
        <taxon>Pseudomonadati</taxon>
        <taxon>Verrucomicrobiota</taxon>
        <taxon>Opitutia</taxon>
        <taxon>Opitutales</taxon>
        <taxon>Opitutaceae</taxon>
        <taxon>Rariglobus</taxon>
    </lineage>
</organism>
<dbReference type="InterPro" id="IPR043737">
    <property type="entry name" value="DUF5682"/>
</dbReference>
<name>A0A556QR09_9BACT</name>
<evidence type="ECO:0000256" key="1">
    <source>
        <dbReference type="SAM" id="MobiDB-lite"/>
    </source>
</evidence>
<dbReference type="InterPro" id="IPR050458">
    <property type="entry name" value="LolB"/>
</dbReference>
<accession>A0A556QR09</accession>
<dbReference type="OrthoDB" id="9768066at2"/>
<feature type="compositionally biased region" description="Basic and acidic residues" evidence="1">
    <location>
        <begin position="124"/>
        <end position="142"/>
    </location>
</feature>
<protein>
    <submittedName>
        <fullName evidence="2">Uncharacterized protein</fullName>
    </submittedName>
</protein>
<dbReference type="PANTHER" id="PTHR30634:SF14">
    <property type="match status" value="1"/>
</dbReference>
<sequence>MTTVFGIRHHGPGCARSLVKSLDALRPDLVLIEGPPDADELMGAVADASLKPPVAILVYDAESPRRAAFYPFAEFSPEWQAMKWAAANAVTMRFLDLPCAHHYGIDAAKEQARAEAAAAANAENTKEAESEVRETEEPGSARHDPLQWLAKADGYSDGERWWNDRVEEREHDGDLFAAVAEALTALRTELALPESERDLRREAWMRRGIREAEKSGAQNIAVVCGAWHVPALRRTVRASDDAALLKGLPKTKVRATWAPWTYERLATASGYGAGIESPGWYEHLWQGGSDTTVRWMTKAARVLREADMSASSANSIEAVRLAEALAGLRGRPKPGLPETLEAMRAVFCEGDPMALSLLRRPLLIGERLGELPEGLAQLPLQEDIERQQKTLRLKPTASVTPLELDLREPGGRARSVFLHRLLAVKINWGRKADTRGGKGTFKEQWSLKWEADMVLAVVDASSFGNTLVAAAEARLVRAAAADPTLENLVTLLEHALLAELPGAGEVILGRVQAAAAMVDDPPGLLRAIAPLARLARYGSVRQTDLNQVRAIVTGLATRAHVELPASVSGLADEAAEALAKLIGGHDEAIRLLEDAALAEEWRAVTRRIMEHGSAHPLLRGLCTRMQRDADALEGDEAATRLSHALSAAQTPDAAAAWLDGFLSGGGAVLVHDPELLGLLHAWLSRVPADYFQAVLPLLRRTFSRFTGPERGQIGQSVAQLGAGGVGGRVAADAGTLVLDETRARPAVDMTARLLGLSTVSRNAS</sequence>
<comment type="caution">
    <text evidence="2">The sequence shown here is derived from an EMBL/GenBank/DDBJ whole genome shotgun (WGS) entry which is preliminary data.</text>
</comment>
<evidence type="ECO:0000313" key="2">
    <source>
        <dbReference type="EMBL" id="TSJ79078.1"/>
    </source>
</evidence>
<dbReference type="PANTHER" id="PTHR30634">
    <property type="entry name" value="OUTER MEMBRANE LOLAB LIPOPROTEIN INSERTION APPARATUS"/>
    <property type="match status" value="1"/>
</dbReference>
<dbReference type="Pfam" id="PF18934">
    <property type="entry name" value="DUF5682"/>
    <property type="match status" value="1"/>
</dbReference>
<feature type="region of interest" description="Disordered" evidence="1">
    <location>
        <begin position="118"/>
        <end position="142"/>
    </location>
</feature>
<evidence type="ECO:0000313" key="3">
    <source>
        <dbReference type="Proteomes" id="UP000315648"/>
    </source>
</evidence>